<keyword evidence="2" id="KW-1185">Reference proteome</keyword>
<dbReference type="Proteomes" id="UP000316598">
    <property type="component" value="Unassembled WGS sequence"/>
</dbReference>
<reference evidence="1 2" key="1">
    <citation type="submission" date="2019-02" db="EMBL/GenBank/DDBJ databases">
        <title>Deep-cultivation of Planctomycetes and their phenomic and genomic characterization uncovers novel biology.</title>
        <authorList>
            <person name="Wiegand S."/>
            <person name="Jogler M."/>
            <person name="Boedeker C."/>
            <person name="Pinto D."/>
            <person name="Vollmers J."/>
            <person name="Rivas-Marin E."/>
            <person name="Kohn T."/>
            <person name="Peeters S.H."/>
            <person name="Heuer A."/>
            <person name="Rast P."/>
            <person name="Oberbeckmann S."/>
            <person name="Bunk B."/>
            <person name="Jeske O."/>
            <person name="Meyerdierks A."/>
            <person name="Storesund J.E."/>
            <person name="Kallscheuer N."/>
            <person name="Luecker S."/>
            <person name="Lage O.M."/>
            <person name="Pohl T."/>
            <person name="Merkel B.J."/>
            <person name="Hornburger P."/>
            <person name="Mueller R.-W."/>
            <person name="Bruemmer F."/>
            <person name="Labrenz M."/>
            <person name="Spormann A.M."/>
            <person name="Op Den Camp H."/>
            <person name="Overmann J."/>
            <person name="Amann R."/>
            <person name="Jetten M.S.M."/>
            <person name="Mascher T."/>
            <person name="Medema M.H."/>
            <person name="Devos D.P."/>
            <person name="Kaster A.-K."/>
            <person name="Ovreas L."/>
            <person name="Rohde M."/>
            <person name="Galperin M.Y."/>
            <person name="Jogler C."/>
        </authorList>
    </citation>
    <scope>NUCLEOTIDE SEQUENCE [LARGE SCALE GENOMIC DNA]</scope>
    <source>
        <strain evidence="1 2">Pla22</strain>
    </source>
</reference>
<proteinExistence type="predicted"/>
<dbReference type="AlphaFoldDB" id="A0A5C5WRE6"/>
<sequence length="450" mass="49559">MDPHTRSRISLVKGAYSSPSPNLYMRIPLQVIICTALAVSIAVPVLCPAVEVSDASSSSGVSMAADITVGGAVDIAADGAVDGAVDGEDNDDPQTYLRNLIAKLDDDEFLSRLKARQRLADHAMNFGIDDLKQGLHHESIEVRLATQAIIREAEQARQDEQLLQFINPRVPVAQLATPGWNQFASCAGTDLHARRSYAAILKKYPFLFRAMPLGTSDNETTLDPYRLGVEDQDRWIILLTEQIIANRMPESNSRVVAQSKRIATALTNTALGPDTSLAKSTHQSSAIVIQRLIGVWLNESKPAQHCDRTRLLVATRYHCDNEAGEIASSVLADPSSSPSAVVTAMLVASKLNRSDFHFDFSSFTADTRTAHVWQMIADRKVKIRTQVRDVAMALRLHHHHFDPRQFGFEHLEADPLVGFRDYSLGFTDDVSRHAAHQRAAEALIHPSMDD</sequence>
<evidence type="ECO:0000313" key="1">
    <source>
        <dbReference type="EMBL" id="TWT52613.1"/>
    </source>
</evidence>
<protein>
    <submittedName>
        <fullName evidence="1">Uncharacterized protein</fullName>
    </submittedName>
</protein>
<comment type="caution">
    <text evidence="1">The sequence shown here is derived from an EMBL/GenBank/DDBJ whole genome shotgun (WGS) entry which is preliminary data.</text>
</comment>
<gene>
    <name evidence="1" type="ORF">Pla22_02370</name>
</gene>
<name>A0A5C5WRE6_9BACT</name>
<accession>A0A5C5WRE6</accession>
<evidence type="ECO:0000313" key="2">
    <source>
        <dbReference type="Proteomes" id="UP000316598"/>
    </source>
</evidence>
<dbReference type="EMBL" id="SJPI01000001">
    <property type="protein sequence ID" value="TWT52613.1"/>
    <property type="molecule type" value="Genomic_DNA"/>
</dbReference>
<organism evidence="1 2">
    <name type="scientific">Rubripirellula amarantea</name>
    <dbReference type="NCBI Taxonomy" id="2527999"/>
    <lineage>
        <taxon>Bacteria</taxon>
        <taxon>Pseudomonadati</taxon>
        <taxon>Planctomycetota</taxon>
        <taxon>Planctomycetia</taxon>
        <taxon>Pirellulales</taxon>
        <taxon>Pirellulaceae</taxon>
        <taxon>Rubripirellula</taxon>
    </lineage>
</organism>